<feature type="coiled-coil region" evidence="12">
    <location>
        <begin position="192"/>
        <end position="219"/>
    </location>
</feature>
<evidence type="ECO:0000256" key="7">
    <source>
        <dbReference type="ARBA" id="ARBA00022989"/>
    </source>
</evidence>
<comment type="catalytic activity">
    <reaction evidence="10">
        <text>Mg(2+)(in) = Mg(2+)(out)</text>
        <dbReference type="Rhea" id="RHEA:29827"/>
        <dbReference type="ChEBI" id="CHEBI:18420"/>
    </reaction>
</comment>
<organism evidence="14 15">
    <name type="scientific">Quisquiliibacterium transsilvanicum</name>
    <dbReference type="NCBI Taxonomy" id="1549638"/>
    <lineage>
        <taxon>Bacteria</taxon>
        <taxon>Pseudomonadati</taxon>
        <taxon>Pseudomonadota</taxon>
        <taxon>Betaproteobacteria</taxon>
        <taxon>Burkholderiales</taxon>
        <taxon>Burkholderiaceae</taxon>
        <taxon>Quisquiliibacterium</taxon>
    </lineage>
</organism>
<dbReference type="GO" id="GO:0005886">
    <property type="term" value="C:plasma membrane"/>
    <property type="evidence" value="ECO:0007669"/>
    <property type="project" value="UniProtKB-SubCell"/>
</dbReference>
<comment type="function">
    <text evidence="11">Mediates influx of magnesium ions. Alternates between open and closed states. Activated by low cytoplasmic Mg(2+) levels. Inactive when cytoplasmic Mg(2+) levels are high.</text>
</comment>
<evidence type="ECO:0000256" key="10">
    <source>
        <dbReference type="ARBA" id="ARBA00034269"/>
    </source>
</evidence>
<keyword evidence="3" id="KW-0813">Transport</keyword>
<dbReference type="GO" id="GO:0050897">
    <property type="term" value="F:cobalt ion binding"/>
    <property type="evidence" value="ECO:0007669"/>
    <property type="project" value="TreeGrafter"/>
</dbReference>
<comment type="subcellular location">
    <subcellularLocation>
        <location evidence="1">Cell membrane</location>
        <topology evidence="1">Multi-pass membrane protein</topology>
    </subcellularLocation>
</comment>
<keyword evidence="9 13" id="KW-0472">Membrane</keyword>
<dbReference type="RefSeq" id="WP_183966606.1">
    <property type="nucleotide sequence ID" value="NZ_BAABEW010000001.1"/>
</dbReference>
<dbReference type="SUPFAM" id="SSF143865">
    <property type="entry name" value="CorA soluble domain-like"/>
    <property type="match status" value="1"/>
</dbReference>
<feature type="transmembrane region" description="Helical" evidence="13">
    <location>
        <begin position="290"/>
        <end position="309"/>
    </location>
</feature>
<comment type="caution">
    <text evidence="14">The sequence shown here is derived from an EMBL/GenBank/DDBJ whole genome shotgun (WGS) entry which is preliminary data.</text>
</comment>
<reference evidence="14 15" key="1">
    <citation type="submission" date="2020-08" db="EMBL/GenBank/DDBJ databases">
        <title>Genomic Encyclopedia of Type Strains, Phase IV (KMG-IV): sequencing the most valuable type-strain genomes for metagenomic binning, comparative biology and taxonomic classification.</title>
        <authorList>
            <person name="Goeker M."/>
        </authorList>
    </citation>
    <scope>NUCLEOTIDE SEQUENCE [LARGE SCALE GENOMIC DNA]</scope>
    <source>
        <strain evidence="14 15">DSM 29781</strain>
    </source>
</reference>
<comment type="similarity">
    <text evidence="2">Belongs to the CorA metal ion transporter (MIT) (TC 1.A.35) family.</text>
</comment>
<sequence length="367" mass="41605">MQFLSIRAGLARPLDAAPDSLAPGELLWIDCRYEEARAWVADVHRLTGTFVFEDHLLDAENPAHPSYFDSTQNYELIVFRGLALRSPGEDRPEDEGPTRVRTRPTVFFLLPGCLVTVRAPDSRTVPALRERLLNAAPGRQRLPDSPEALMLRLLNNMVDRYLELRHPLTAQLERWQRRLLDPRRPFRDWYQLLEARGELRKLEQLCEEQLDALQEWLDDRLELEHQDGDAGAATGPGALSDALQVRANDVVSHIHRVHAHARRLQDSLESAIQLHFSSTTHRTNEIMRTLTTITAIFMPLTLITGIFGMNFEFIPGLHARAGFWIAIGAMAAIALLLVSWFRARRYLSAPSAQRRSRPARPSDGGAP</sequence>
<dbReference type="PANTHER" id="PTHR46494">
    <property type="entry name" value="CORA FAMILY METAL ION TRANSPORTER (EUROFUNG)"/>
    <property type="match status" value="1"/>
</dbReference>
<dbReference type="EMBL" id="JACHGB010000003">
    <property type="protein sequence ID" value="MBB5271861.1"/>
    <property type="molecule type" value="Genomic_DNA"/>
</dbReference>
<dbReference type="PANTHER" id="PTHR46494:SF1">
    <property type="entry name" value="CORA FAMILY METAL ION TRANSPORTER (EUROFUNG)"/>
    <property type="match status" value="1"/>
</dbReference>
<keyword evidence="15" id="KW-1185">Reference proteome</keyword>
<evidence type="ECO:0000256" key="3">
    <source>
        <dbReference type="ARBA" id="ARBA00022448"/>
    </source>
</evidence>
<evidence type="ECO:0000313" key="15">
    <source>
        <dbReference type="Proteomes" id="UP000532440"/>
    </source>
</evidence>
<evidence type="ECO:0000256" key="8">
    <source>
        <dbReference type="ARBA" id="ARBA00023065"/>
    </source>
</evidence>
<keyword evidence="8" id="KW-0406">Ion transport</keyword>
<keyword evidence="7 13" id="KW-1133">Transmembrane helix</keyword>
<dbReference type="SUPFAM" id="SSF144083">
    <property type="entry name" value="Magnesium transport protein CorA, transmembrane region"/>
    <property type="match status" value="1"/>
</dbReference>
<dbReference type="GO" id="GO:0015087">
    <property type="term" value="F:cobalt ion transmembrane transporter activity"/>
    <property type="evidence" value="ECO:0007669"/>
    <property type="project" value="TreeGrafter"/>
</dbReference>
<dbReference type="Gene3D" id="1.20.58.340">
    <property type="entry name" value="Magnesium transport protein CorA, transmembrane region"/>
    <property type="match status" value="2"/>
</dbReference>
<evidence type="ECO:0000256" key="5">
    <source>
        <dbReference type="ARBA" id="ARBA00022692"/>
    </source>
</evidence>
<evidence type="ECO:0000313" key="14">
    <source>
        <dbReference type="EMBL" id="MBB5271861.1"/>
    </source>
</evidence>
<evidence type="ECO:0000256" key="1">
    <source>
        <dbReference type="ARBA" id="ARBA00004651"/>
    </source>
</evidence>
<keyword evidence="12" id="KW-0175">Coiled coil</keyword>
<dbReference type="InterPro" id="IPR045861">
    <property type="entry name" value="CorA_cytoplasmic_dom"/>
</dbReference>
<dbReference type="CDD" id="cd12822">
    <property type="entry name" value="TmCorA-like"/>
    <property type="match status" value="1"/>
</dbReference>
<proteinExistence type="inferred from homology"/>
<accession>A0A7W8HGZ8</accession>
<keyword evidence="6" id="KW-0460">Magnesium</keyword>
<dbReference type="InterPro" id="IPR002523">
    <property type="entry name" value="MgTranspt_CorA/ZnTranspt_ZntB"/>
</dbReference>
<evidence type="ECO:0000256" key="2">
    <source>
        <dbReference type="ARBA" id="ARBA00009765"/>
    </source>
</evidence>
<dbReference type="Proteomes" id="UP000532440">
    <property type="component" value="Unassembled WGS sequence"/>
</dbReference>
<dbReference type="AlphaFoldDB" id="A0A7W8HGZ8"/>
<name>A0A7W8HGZ8_9BURK</name>
<evidence type="ECO:0000256" key="9">
    <source>
        <dbReference type="ARBA" id="ARBA00023136"/>
    </source>
</evidence>
<evidence type="ECO:0000256" key="11">
    <source>
        <dbReference type="ARBA" id="ARBA00045497"/>
    </source>
</evidence>
<dbReference type="Pfam" id="PF01544">
    <property type="entry name" value="CorA"/>
    <property type="match status" value="1"/>
</dbReference>
<dbReference type="InterPro" id="IPR045863">
    <property type="entry name" value="CorA_TM1_TM2"/>
</dbReference>
<evidence type="ECO:0000256" key="12">
    <source>
        <dbReference type="SAM" id="Coils"/>
    </source>
</evidence>
<gene>
    <name evidence="14" type="ORF">HNQ70_001871</name>
</gene>
<dbReference type="FunFam" id="1.20.58.340:FF:000004">
    <property type="entry name" value="Magnesium transport protein CorA"/>
    <property type="match status" value="1"/>
</dbReference>
<evidence type="ECO:0000256" key="13">
    <source>
        <dbReference type="SAM" id="Phobius"/>
    </source>
</evidence>
<keyword evidence="5 13" id="KW-0812">Transmembrane</keyword>
<evidence type="ECO:0000256" key="6">
    <source>
        <dbReference type="ARBA" id="ARBA00022842"/>
    </source>
</evidence>
<evidence type="ECO:0000256" key="4">
    <source>
        <dbReference type="ARBA" id="ARBA00022475"/>
    </source>
</evidence>
<protein>
    <submittedName>
        <fullName evidence="14">Mg2+ and Co2+ transporter CorA</fullName>
    </submittedName>
</protein>
<keyword evidence="4" id="KW-1003">Cell membrane</keyword>
<dbReference type="GO" id="GO:0015095">
    <property type="term" value="F:magnesium ion transmembrane transporter activity"/>
    <property type="evidence" value="ECO:0007669"/>
    <property type="project" value="TreeGrafter"/>
</dbReference>
<feature type="transmembrane region" description="Helical" evidence="13">
    <location>
        <begin position="321"/>
        <end position="341"/>
    </location>
</feature>
<dbReference type="GO" id="GO:0000287">
    <property type="term" value="F:magnesium ion binding"/>
    <property type="evidence" value="ECO:0007669"/>
    <property type="project" value="TreeGrafter"/>
</dbReference>